<sequence length="255" mass="28853">MRTLADTKMQELAIPRENYESVEDSFDKVFQKLDDRNALQQNELSVRLKEIEILQQQKQTATQELKSLNDNKSLVKKELEAMNKTISDLTKDKQKLEAKINGNPPAASRDYGTGYSNEFDGAASSLQQVLSAAGRKFTETRATWQQMNDYVKKKQQQYSYYPAEQNVAFETVLEDLLISLQTAGQNDKEGKAALDQYNRLVQEVASLQTSLYKVGNQTVLLESDKLQLNHTISLLKQKNHDLTMKLGKQSGALSP</sequence>
<dbReference type="Gene3D" id="1.20.5.340">
    <property type="match status" value="1"/>
</dbReference>
<dbReference type="AlphaFoldDB" id="A0A182FEU1"/>
<keyword evidence="2" id="KW-1185">Reference proteome</keyword>
<organism evidence="1 2">
    <name type="scientific">Anopheles albimanus</name>
    <name type="common">New world malaria mosquito</name>
    <dbReference type="NCBI Taxonomy" id="7167"/>
    <lineage>
        <taxon>Eukaryota</taxon>
        <taxon>Metazoa</taxon>
        <taxon>Ecdysozoa</taxon>
        <taxon>Arthropoda</taxon>
        <taxon>Hexapoda</taxon>
        <taxon>Insecta</taxon>
        <taxon>Pterygota</taxon>
        <taxon>Neoptera</taxon>
        <taxon>Endopterygota</taxon>
        <taxon>Diptera</taxon>
        <taxon>Nematocera</taxon>
        <taxon>Culicoidea</taxon>
        <taxon>Culicidae</taxon>
        <taxon>Anophelinae</taxon>
        <taxon>Anopheles</taxon>
    </lineage>
</organism>
<name>A0A182FEU1_ANOAL</name>
<evidence type="ECO:0000313" key="2">
    <source>
        <dbReference type="Proteomes" id="UP000069272"/>
    </source>
</evidence>
<protein>
    <submittedName>
        <fullName evidence="1">Uncharacterized protein</fullName>
    </submittedName>
</protein>
<dbReference type="Proteomes" id="UP000069272">
    <property type="component" value="Chromosome 3L"/>
</dbReference>
<evidence type="ECO:0000313" key="1">
    <source>
        <dbReference type="EnsemblMetazoa" id="AALB005032-PA"/>
    </source>
</evidence>
<dbReference type="EnsemblMetazoa" id="AALB005032-RA">
    <property type="protein sequence ID" value="AALB005032-PA"/>
    <property type="gene ID" value="AALB005032"/>
</dbReference>
<dbReference type="VEuPathDB" id="VectorBase:AALB005032"/>
<accession>A0A182FEU1</accession>
<reference evidence="1 2" key="1">
    <citation type="journal article" date="2017" name="G3 (Bethesda)">
        <title>The Physical Genome Mapping of Anopheles albimanus Corrected Scaffold Misassemblies and Identified Interarm Rearrangements in Genus Anopheles.</title>
        <authorList>
            <person name="Artemov G.N."/>
            <person name="Peery A.N."/>
            <person name="Jiang X."/>
            <person name="Tu Z."/>
            <person name="Stegniy V.N."/>
            <person name="Sharakhova M.V."/>
            <person name="Sharakhov I.V."/>
        </authorList>
    </citation>
    <scope>NUCLEOTIDE SEQUENCE [LARGE SCALE GENOMIC DNA]</scope>
    <source>
        <strain evidence="1 2">ALBI9_A</strain>
    </source>
</reference>
<reference evidence="1" key="2">
    <citation type="submission" date="2022-08" db="UniProtKB">
        <authorList>
            <consortium name="EnsemblMetazoa"/>
        </authorList>
    </citation>
    <scope>IDENTIFICATION</scope>
    <source>
        <strain evidence="1">STECLA/ALBI9_A</strain>
    </source>
</reference>
<proteinExistence type="predicted"/>